<comment type="caution">
    <text evidence="13">The sequence shown here is derived from an EMBL/GenBank/DDBJ whole genome shotgun (WGS) entry which is preliminary data.</text>
</comment>
<dbReference type="RefSeq" id="WP_134170315.1">
    <property type="nucleotide sequence ID" value="NZ_SODD01000030.1"/>
</dbReference>
<evidence type="ECO:0000256" key="8">
    <source>
        <dbReference type="ARBA" id="ARBA00053470"/>
    </source>
</evidence>
<keyword evidence="6 9" id="KW-0342">GTP-binding</keyword>
<dbReference type="PROSITE" id="PS51712">
    <property type="entry name" value="G_ENGA"/>
    <property type="match status" value="2"/>
</dbReference>
<dbReference type="FunFam" id="3.40.50.300:FF:000040">
    <property type="entry name" value="GTPase Der"/>
    <property type="match status" value="1"/>
</dbReference>
<dbReference type="PANTHER" id="PTHR43834:SF6">
    <property type="entry name" value="GTPASE DER"/>
    <property type="match status" value="1"/>
</dbReference>
<feature type="domain" description="EngA-type G" evidence="12">
    <location>
        <begin position="175"/>
        <end position="350"/>
    </location>
</feature>
<evidence type="ECO:0000256" key="6">
    <source>
        <dbReference type="ARBA" id="ARBA00023134"/>
    </source>
</evidence>
<dbReference type="NCBIfam" id="TIGR03594">
    <property type="entry name" value="GTPase_EngA"/>
    <property type="match status" value="1"/>
</dbReference>
<sequence length="434" mass="48710">MISGITAIVGRPNVGKSTIFNRMIGERKSIVEDTPGVTRDRVYAKAEWLTKEFRIIDTGGIQLDNQPFKEEIQMQVDIALEEADSIVFVVSGIDGVTKDDEYIASLLRKTKKPVILAVNKIDDTQLQANIYEFYSLGIGEPIAVSGVHGIGIGDVLDSIIDSFENVQRKDYDEMTKFCIIGRPNVGKSSLVNAILNQERVIVSNIEGTTRDAVDTPFKVNGKDYVVIDTAGIRKRGKIYENIEKYSILRAMAAIERSDVVLVVLDGESGIREQDKHVAGYAHEAGKGVIIVYNKWDTVDKDEKTMNQVTELIREEFKYLDYAPIAFVSALNRSRIQTLIPLIDEVHDYSTLRLPTNVVNEVILDAQLVTPPPTHNGVRLRIYYASQVSVSPPTFVLFVNNPELLHFSYKRFLENRLRDAFNFTGTTIHINARAR</sequence>
<dbReference type="CDD" id="cd01895">
    <property type="entry name" value="EngA2"/>
    <property type="match status" value="1"/>
</dbReference>
<evidence type="ECO:0000256" key="1">
    <source>
        <dbReference type="ARBA" id="ARBA00008279"/>
    </source>
</evidence>
<dbReference type="Pfam" id="PF14714">
    <property type="entry name" value="KH_dom-like"/>
    <property type="match status" value="1"/>
</dbReference>
<dbReference type="NCBIfam" id="TIGR00231">
    <property type="entry name" value="small_GTP"/>
    <property type="match status" value="2"/>
</dbReference>
<evidence type="ECO:0000256" key="5">
    <source>
        <dbReference type="ARBA" id="ARBA00022741"/>
    </source>
</evidence>
<dbReference type="InterPro" id="IPR005225">
    <property type="entry name" value="Small_GTP-bd"/>
</dbReference>
<evidence type="ECO:0000259" key="12">
    <source>
        <dbReference type="PROSITE" id="PS51712"/>
    </source>
</evidence>
<dbReference type="AlphaFoldDB" id="A0A4R7ZF44"/>
<feature type="binding site" evidence="9">
    <location>
        <begin position="293"/>
        <end position="296"/>
    </location>
    <ligand>
        <name>GTP</name>
        <dbReference type="ChEBI" id="CHEBI:37565"/>
        <label>2</label>
    </ligand>
</feature>
<dbReference type="HAMAP" id="MF_00195">
    <property type="entry name" value="GTPase_Der"/>
    <property type="match status" value="1"/>
</dbReference>
<dbReference type="FunFam" id="3.40.50.300:FF:000057">
    <property type="entry name" value="GTPase Der"/>
    <property type="match status" value="1"/>
</dbReference>
<proteinExistence type="inferred from homology"/>
<comment type="subunit">
    <text evidence="9">Associates with the 50S ribosomal subunit.</text>
</comment>
<evidence type="ECO:0000256" key="11">
    <source>
        <dbReference type="RuleBase" id="RU004481"/>
    </source>
</evidence>
<dbReference type="GO" id="GO:0042254">
    <property type="term" value="P:ribosome biogenesis"/>
    <property type="evidence" value="ECO:0007669"/>
    <property type="project" value="UniProtKB-KW"/>
</dbReference>
<dbReference type="EMBL" id="SODD01000030">
    <property type="protein sequence ID" value="TDW14828.1"/>
    <property type="molecule type" value="Genomic_DNA"/>
</dbReference>
<evidence type="ECO:0000313" key="13">
    <source>
        <dbReference type="EMBL" id="TDW14828.1"/>
    </source>
</evidence>
<dbReference type="CDD" id="cd01894">
    <property type="entry name" value="EngA1"/>
    <property type="match status" value="1"/>
</dbReference>
<keyword evidence="5 9" id="KW-0547">Nucleotide-binding</keyword>
<keyword evidence="3 9" id="KW-0690">Ribosome biogenesis</keyword>
<dbReference type="InterPro" id="IPR031166">
    <property type="entry name" value="G_ENGA"/>
</dbReference>
<feature type="binding site" evidence="9">
    <location>
        <begin position="228"/>
        <end position="232"/>
    </location>
    <ligand>
        <name>GTP</name>
        <dbReference type="ChEBI" id="CHEBI:37565"/>
        <label>2</label>
    </ligand>
</feature>
<reference evidence="13 14" key="1">
    <citation type="submission" date="2019-03" db="EMBL/GenBank/DDBJ databases">
        <title>Genomic Encyclopedia of Type Strains, Phase IV (KMG-IV): sequencing the most valuable type-strain genomes for metagenomic binning, comparative biology and taxonomic classification.</title>
        <authorList>
            <person name="Goeker M."/>
        </authorList>
    </citation>
    <scope>NUCLEOTIDE SEQUENCE [LARGE SCALE GENOMIC DNA]</scope>
    <source>
        <strain evidence="13 14">DSM 28867</strain>
    </source>
</reference>
<evidence type="ECO:0000256" key="7">
    <source>
        <dbReference type="ARBA" id="ARBA00032345"/>
    </source>
</evidence>
<dbReference type="GO" id="GO:0005525">
    <property type="term" value="F:GTP binding"/>
    <property type="evidence" value="ECO:0007669"/>
    <property type="project" value="UniProtKB-UniRule"/>
</dbReference>
<dbReference type="InterPro" id="IPR032859">
    <property type="entry name" value="KH_dom-like"/>
</dbReference>
<evidence type="ECO:0000256" key="9">
    <source>
        <dbReference type="HAMAP-Rule" id="MF_00195"/>
    </source>
</evidence>
<organism evidence="13 14">
    <name type="scientific">Breznakia blatticola</name>
    <dbReference type="NCBI Taxonomy" id="1754012"/>
    <lineage>
        <taxon>Bacteria</taxon>
        <taxon>Bacillati</taxon>
        <taxon>Bacillota</taxon>
        <taxon>Erysipelotrichia</taxon>
        <taxon>Erysipelotrichales</taxon>
        <taxon>Erysipelotrichaceae</taxon>
        <taxon>Breznakia</taxon>
    </lineage>
</organism>
<protein>
    <recommendedName>
        <fullName evidence="2 9">GTPase Der</fullName>
    </recommendedName>
    <alternativeName>
        <fullName evidence="7 9">GTP-binding protein EngA</fullName>
    </alternativeName>
</protein>
<evidence type="ECO:0000256" key="2">
    <source>
        <dbReference type="ARBA" id="ARBA00020953"/>
    </source>
</evidence>
<comment type="similarity">
    <text evidence="1 9 10 11">Belongs to the TRAFAC class TrmE-Era-EngA-EngB-Septin-like GTPase superfamily. EngA (Der) GTPase family.</text>
</comment>
<dbReference type="Proteomes" id="UP000294743">
    <property type="component" value="Unassembled WGS sequence"/>
</dbReference>
<dbReference type="PRINTS" id="PR00326">
    <property type="entry name" value="GTP1OBG"/>
</dbReference>
<keyword evidence="14" id="KW-1185">Reference proteome</keyword>
<evidence type="ECO:0000313" key="14">
    <source>
        <dbReference type="Proteomes" id="UP000294743"/>
    </source>
</evidence>
<dbReference type="OrthoDB" id="9805918at2"/>
<dbReference type="PANTHER" id="PTHR43834">
    <property type="entry name" value="GTPASE DER"/>
    <property type="match status" value="1"/>
</dbReference>
<dbReference type="InterPro" id="IPR027417">
    <property type="entry name" value="P-loop_NTPase"/>
</dbReference>
<dbReference type="FunFam" id="3.30.300.20:FF:000004">
    <property type="entry name" value="GTPase Der"/>
    <property type="match status" value="1"/>
</dbReference>
<dbReference type="InterPro" id="IPR016484">
    <property type="entry name" value="GTPase_Der"/>
</dbReference>
<dbReference type="Pfam" id="PF01926">
    <property type="entry name" value="MMR_HSR1"/>
    <property type="match status" value="2"/>
</dbReference>
<dbReference type="PIRSF" id="PIRSF006485">
    <property type="entry name" value="GTP-binding_EngA"/>
    <property type="match status" value="1"/>
</dbReference>
<name>A0A4R7ZF44_9FIRM</name>
<feature type="binding site" evidence="9">
    <location>
        <begin position="57"/>
        <end position="61"/>
    </location>
    <ligand>
        <name>GTP</name>
        <dbReference type="ChEBI" id="CHEBI:37565"/>
        <label>1</label>
    </ligand>
</feature>
<evidence type="ECO:0000256" key="4">
    <source>
        <dbReference type="ARBA" id="ARBA00022737"/>
    </source>
</evidence>
<dbReference type="Gene3D" id="3.40.50.300">
    <property type="entry name" value="P-loop containing nucleotide triphosphate hydrolases"/>
    <property type="match status" value="2"/>
</dbReference>
<comment type="function">
    <text evidence="8 9 11">GTPase that plays an essential role in the late steps of ribosome biogenesis.</text>
</comment>
<dbReference type="Gene3D" id="3.30.300.20">
    <property type="match status" value="1"/>
</dbReference>
<gene>
    <name evidence="9" type="primary">der</name>
    <name evidence="13" type="ORF">EDD63_13021</name>
</gene>
<accession>A0A4R7ZF44</accession>
<feature type="binding site" evidence="9">
    <location>
        <begin position="119"/>
        <end position="122"/>
    </location>
    <ligand>
        <name>GTP</name>
        <dbReference type="ChEBI" id="CHEBI:37565"/>
        <label>1</label>
    </ligand>
</feature>
<feature type="binding site" evidence="9">
    <location>
        <begin position="10"/>
        <end position="17"/>
    </location>
    <ligand>
        <name>GTP</name>
        <dbReference type="ChEBI" id="CHEBI:37565"/>
        <label>1</label>
    </ligand>
</feature>
<evidence type="ECO:0000256" key="10">
    <source>
        <dbReference type="PROSITE-ProRule" id="PRU01049"/>
    </source>
</evidence>
<feature type="domain" description="EngA-type G" evidence="12">
    <location>
        <begin position="4"/>
        <end position="167"/>
    </location>
</feature>
<keyword evidence="4 11" id="KW-0677">Repeat</keyword>
<dbReference type="GO" id="GO:0043022">
    <property type="term" value="F:ribosome binding"/>
    <property type="evidence" value="ECO:0007669"/>
    <property type="project" value="TreeGrafter"/>
</dbReference>
<dbReference type="InterPro" id="IPR006073">
    <property type="entry name" value="GTP-bd"/>
</dbReference>
<evidence type="ECO:0000256" key="3">
    <source>
        <dbReference type="ARBA" id="ARBA00022517"/>
    </source>
</evidence>
<dbReference type="SUPFAM" id="SSF52540">
    <property type="entry name" value="P-loop containing nucleoside triphosphate hydrolases"/>
    <property type="match status" value="2"/>
</dbReference>
<dbReference type="InterPro" id="IPR015946">
    <property type="entry name" value="KH_dom-like_a/b"/>
</dbReference>
<feature type="binding site" evidence="9">
    <location>
        <begin position="181"/>
        <end position="188"/>
    </location>
    <ligand>
        <name>GTP</name>
        <dbReference type="ChEBI" id="CHEBI:37565"/>
        <label>2</label>
    </ligand>
</feature>